<evidence type="ECO:0000313" key="3">
    <source>
        <dbReference type="Proteomes" id="UP001597185"/>
    </source>
</evidence>
<feature type="compositionally biased region" description="Basic and acidic residues" evidence="1">
    <location>
        <begin position="63"/>
        <end position="80"/>
    </location>
</feature>
<sequence length="129" mass="13641">MQRLTRAELASRLTPFPPGDAFWARAIAAGEAAIGVGSEALAEWEDDTGKRADSDESNITDEASDRPRGRSHATIERVEGRGTAGVSGPLATGDMIDVGERSFVVVAVDRTAAGGVTYRIDLVPERDAE</sequence>
<keyword evidence="3" id="KW-1185">Reference proteome</keyword>
<evidence type="ECO:0000256" key="1">
    <source>
        <dbReference type="SAM" id="MobiDB-lite"/>
    </source>
</evidence>
<dbReference type="Proteomes" id="UP001597185">
    <property type="component" value="Unassembled WGS sequence"/>
</dbReference>
<dbReference type="EMBL" id="JBHUDB010000006">
    <property type="protein sequence ID" value="MFD1570860.1"/>
    <property type="molecule type" value="Genomic_DNA"/>
</dbReference>
<dbReference type="AlphaFoldDB" id="A0ABD6C1L8"/>
<comment type="caution">
    <text evidence="2">The sequence shown here is derived from an EMBL/GenBank/DDBJ whole genome shotgun (WGS) entry which is preliminary data.</text>
</comment>
<dbReference type="RefSeq" id="WP_256418374.1">
    <property type="nucleotide sequence ID" value="NZ_JANHDL010000005.1"/>
</dbReference>
<protein>
    <recommendedName>
        <fullName evidence="4">Head-tail adaptor protein</fullName>
    </recommendedName>
</protein>
<proteinExistence type="predicted"/>
<organism evidence="2 3">
    <name type="scientific">Halorubrum laminariae</name>
    <dbReference type="NCBI Taxonomy" id="1433523"/>
    <lineage>
        <taxon>Archaea</taxon>
        <taxon>Methanobacteriati</taxon>
        <taxon>Methanobacteriota</taxon>
        <taxon>Stenosarchaea group</taxon>
        <taxon>Halobacteria</taxon>
        <taxon>Halobacteriales</taxon>
        <taxon>Haloferacaceae</taxon>
        <taxon>Halorubrum</taxon>
    </lineage>
</organism>
<accession>A0ABD6C1L8</accession>
<name>A0ABD6C1L8_9EURY</name>
<feature type="region of interest" description="Disordered" evidence="1">
    <location>
        <begin position="39"/>
        <end position="92"/>
    </location>
</feature>
<reference evidence="2 3" key="1">
    <citation type="journal article" date="2019" name="Int. J. Syst. Evol. Microbiol.">
        <title>The Global Catalogue of Microorganisms (GCM) 10K type strain sequencing project: providing services to taxonomists for standard genome sequencing and annotation.</title>
        <authorList>
            <consortium name="The Broad Institute Genomics Platform"/>
            <consortium name="The Broad Institute Genome Sequencing Center for Infectious Disease"/>
            <person name="Wu L."/>
            <person name="Ma J."/>
        </authorList>
    </citation>
    <scope>NUCLEOTIDE SEQUENCE [LARGE SCALE GENOMIC DNA]</scope>
    <source>
        <strain evidence="2 3">CGMCC 1.12689</strain>
    </source>
</reference>
<gene>
    <name evidence="2" type="ORF">ACFR9T_09700</name>
</gene>
<evidence type="ECO:0000313" key="2">
    <source>
        <dbReference type="EMBL" id="MFD1570860.1"/>
    </source>
</evidence>
<evidence type="ECO:0008006" key="4">
    <source>
        <dbReference type="Google" id="ProtNLM"/>
    </source>
</evidence>